<sequence length="220" mass="24118">MKNYQKLLLAVLTLFVWMPSCKKKDVSKKNTVLYETDFSSDDGYWWTGTDVYGTTFISNGYYNMVTPPTGNGQNNTLTQGVFTGGQKNTAVEISLKVARNQTTDSYGAGLVWGKSGSGATRTAYYFYISPRGGYTVYGFPNGLNNPGVTYADWTTNSIVRPDGFNKLGIELKQGQYHFSINGREVYSMAAGNNAKLDLMGLGAGKGLNVQVDYFKASELP</sequence>
<dbReference type="EMBL" id="FMZO01000017">
    <property type="protein sequence ID" value="SDD97907.1"/>
    <property type="molecule type" value="Genomic_DNA"/>
</dbReference>
<evidence type="ECO:0000313" key="2">
    <source>
        <dbReference type="Proteomes" id="UP000198757"/>
    </source>
</evidence>
<keyword evidence="2" id="KW-1185">Reference proteome</keyword>
<evidence type="ECO:0008006" key="3">
    <source>
        <dbReference type="Google" id="ProtNLM"/>
    </source>
</evidence>
<organism evidence="1 2">
    <name type="scientific">Niabella drilacis (strain DSM 25811 / CCM 8410 / CCUG 62505 / LMG 26954 / E90)</name>
    <dbReference type="NCBI Taxonomy" id="1285928"/>
    <lineage>
        <taxon>Bacteria</taxon>
        <taxon>Pseudomonadati</taxon>
        <taxon>Bacteroidota</taxon>
        <taxon>Chitinophagia</taxon>
        <taxon>Chitinophagales</taxon>
        <taxon>Chitinophagaceae</taxon>
        <taxon>Niabella</taxon>
    </lineage>
</organism>
<name>A0A1G6Z7F7_NIADE</name>
<dbReference type="STRING" id="1285928.SAMN04487894_11765"/>
<dbReference type="RefSeq" id="WP_090392423.1">
    <property type="nucleotide sequence ID" value="NZ_FMZO01000017.1"/>
</dbReference>
<dbReference type="Proteomes" id="UP000198757">
    <property type="component" value="Unassembled WGS sequence"/>
</dbReference>
<reference evidence="2" key="1">
    <citation type="submission" date="2016-10" db="EMBL/GenBank/DDBJ databases">
        <authorList>
            <person name="Varghese N."/>
            <person name="Submissions S."/>
        </authorList>
    </citation>
    <scope>NUCLEOTIDE SEQUENCE [LARGE SCALE GENOMIC DNA]</scope>
    <source>
        <strain evidence="2">DSM 25811 / CCM 8410 / LMG 26954 / E90</strain>
    </source>
</reference>
<accession>A0A1G6Z7F7</accession>
<dbReference type="AlphaFoldDB" id="A0A1G6Z7F7"/>
<protein>
    <recommendedName>
        <fullName evidence="3">3-keto-disaccharide hydrolase domain-containing protein</fullName>
    </recommendedName>
</protein>
<proteinExistence type="predicted"/>
<evidence type="ECO:0000313" key="1">
    <source>
        <dbReference type="EMBL" id="SDD97907.1"/>
    </source>
</evidence>
<dbReference type="OrthoDB" id="660510at2"/>
<gene>
    <name evidence="1" type="ORF">SAMN04487894_11765</name>
</gene>